<dbReference type="EMBL" id="CP022530">
    <property type="protein sequence ID" value="ASP37171.1"/>
    <property type="molecule type" value="Genomic_DNA"/>
</dbReference>
<dbReference type="Proteomes" id="UP000202440">
    <property type="component" value="Chromosome"/>
</dbReference>
<gene>
    <name evidence="2" type="ORF">CHH28_00055</name>
</gene>
<reference evidence="2 3" key="1">
    <citation type="submission" date="2017-07" db="EMBL/GenBank/DDBJ databases">
        <title>Annotated genome sequence of Bacterioplanes sanyensis isolated from Red Sea.</title>
        <authorList>
            <person name="Rehman Z.U."/>
        </authorList>
    </citation>
    <scope>NUCLEOTIDE SEQUENCE [LARGE SCALE GENOMIC DNA]</scope>
    <source>
        <strain evidence="2 3">NV9</strain>
    </source>
</reference>
<protein>
    <recommendedName>
        <fullName evidence="1">DUF6701 domain-containing protein</fullName>
    </recommendedName>
</protein>
<evidence type="ECO:0000313" key="3">
    <source>
        <dbReference type="Proteomes" id="UP000202440"/>
    </source>
</evidence>
<accession>A0A222FFI7</accession>
<sequence length="377" mass="39930">MTLSHSLIAPSGGAPGTLSPVDYSHSSDGALTLNDVSISEVGVFQLDTAITGGNYLGVDVSPGSSLEPGVTSLPFGRQVPYRFEATVTPGELAPTCGNFSYIGESLSWLTPPSIGLTAVNAQGDTTVNYSFTGFNRLGVDNFEPETIGSDNSNLGTDGNTLAVSETFNAGTLSDIGSLPSGELEYVFSNTDALSYNKSLLARVAPFNPDLTITLDDFQDDDGVGHTRPTSDLTFNPQANFDMRYGRLWLEDTYGPETQDLAMPMRTEFFSAAGRFEQNTDDSCTVFASTSAALAPAGFTSLQNSAGTLAAGRDARAFVLDASAPNQGSVDVSYDAATVLPWLQDDYDGDGSLDNPTGTATFGIYRGHDRVIYWRELP</sequence>
<dbReference type="OrthoDB" id="9790247at2"/>
<evidence type="ECO:0000259" key="1">
    <source>
        <dbReference type="Pfam" id="PF20419"/>
    </source>
</evidence>
<proteinExistence type="predicted"/>
<dbReference type="AlphaFoldDB" id="A0A222FFI7"/>
<name>A0A222FFI7_9GAMM</name>
<keyword evidence="3" id="KW-1185">Reference proteome</keyword>
<dbReference type="RefSeq" id="WP_094058389.1">
    <property type="nucleotide sequence ID" value="NZ_CP022530.1"/>
</dbReference>
<feature type="domain" description="DUF6701" evidence="1">
    <location>
        <begin position="1"/>
        <end position="375"/>
    </location>
</feature>
<dbReference type="InterPro" id="IPR046524">
    <property type="entry name" value="DUF6701"/>
</dbReference>
<dbReference type="KEGG" id="bsan:CHH28_00055"/>
<evidence type="ECO:0000313" key="2">
    <source>
        <dbReference type="EMBL" id="ASP37171.1"/>
    </source>
</evidence>
<organism evidence="2 3">
    <name type="scientific">Bacterioplanes sanyensis</name>
    <dbReference type="NCBI Taxonomy" id="1249553"/>
    <lineage>
        <taxon>Bacteria</taxon>
        <taxon>Pseudomonadati</taxon>
        <taxon>Pseudomonadota</taxon>
        <taxon>Gammaproteobacteria</taxon>
        <taxon>Oceanospirillales</taxon>
        <taxon>Oceanospirillaceae</taxon>
        <taxon>Bacterioplanes</taxon>
    </lineage>
</organism>
<dbReference type="Pfam" id="PF20419">
    <property type="entry name" value="DUF6701"/>
    <property type="match status" value="1"/>
</dbReference>